<feature type="chain" id="PRO_5019096424" evidence="2">
    <location>
        <begin position="19"/>
        <end position="325"/>
    </location>
</feature>
<protein>
    <submittedName>
        <fullName evidence="3">Uncharacterized protein</fullName>
    </submittedName>
</protein>
<name>A0A433T8H9_ELYCH</name>
<dbReference type="Proteomes" id="UP000271974">
    <property type="component" value="Unassembled WGS sequence"/>
</dbReference>
<dbReference type="EMBL" id="RQTK01000544">
    <property type="protein sequence ID" value="RUS77907.1"/>
    <property type="molecule type" value="Genomic_DNA"/>
</dbReference>
<keyword evidence="2" id="KW-0732">Signal</keyword>
<sequence>MLEKFLFTFLRTILSICSETCPCQDKTRTVEGFHPCELTEDEKLFVYFSDGLNTLSEAEIKRIVPMIFRDYATQRDGVGIRHDPDPVLGKWMEAVKLEVETKLIGWFSISDATIYNLLRETQVEERNIFLNQILTLILKKILGEENNVWLIIYEADPQYFWPNSSASHLMICYPDMSGKPHRMPKKAFMVLSGSKCTKTQYHFKDKVELAVISAAAAAYNFGPLSVSLLGDALNVPSGAHSARLANSCARKRLNKSPLKNLDTEKRRRQSIEYSSEEYGTGRVHSADVNDTSGPKNYQIQLGCIPCLQLRHVGIRKGNDNLRTVE</sequence>
<gene>
    <name evidence="3" type="ORF">EGW08_014338</name>
</gene>
<feature type="region of interest" description="Disordered" evidence="1">
    <location>
        <begin position="264"/>
        <end position="284"/>
    </location>
</feature>
<evidence type="ECO:0000313" key="4">
    <source>
        <dbReference type="Proteomes" id="UP000271974"/>
    </source>
</evidence>
<accession>A0A433T8H9</accession>
<organism evidence="3 4">
    <name type="scientific">Elysia chlorotica</name>
    <name type="common">Eastern emerald elysia</name>
    <name type="synonym">Sea slug</name>
    <dbReference type="NCBI Taxonomy" id="188477"/>
    <lineage>
        <taxon>Eukaryota</taxon>
        <taxon>Metazoa</taxon>
        <taxon>Spiralia</taxon>
        <taxon>Lophotrochozoa</taxon>
        <taxon>Mollusca</taxon>
        <taxon>Gastropoda</taxon>
        <taxon>Heterobranchia</taxon>
        <taxon>Euthyneura</taxon>
        <taxon>Panpulmonata</taxon>
        <taxon>Sacoglossa</taxon>
        <taxon>Placobranchoidea</taxon>
        <taxon>Plakobranchidae</taxon>
        <taxon>Elysia</taxon>
    </lineage>
</organism>
<evidence type="ECO:0000256" key="1">
    <source>
        <dbReference type="SAM" id="MobiDB-lite"/>
    </source>
</evidence>
<proteinExistence type="predicted"/>
<reference evidence="3 4" key="1">
    <citation type="submission" date="2019-01" db="EMBL/GenBank/DDBJ databases">
        <title>A draft genome assembly of the solar-powered sea slug Elysia chlorotica.</title>
        <authorList>
            <person name="Cai H."/>
            <person name="Li Q."/>
            <person name="Fang X."/>
            <person name="Li J."/>
            <person name="Curtis N.E."/>
            <person name="Altenburger A."/>
            <person name="Shibata T."/>
            <person name="Feng M."/>
            <person name="Maeda T."/>
            <person name="Schwartz J.A."/>
            <person name="Shigenobu S."/>
            <person name="Lundholm N."/>
            <person name="Nishiyama T."/>
            <person name="Yang H."/>
            <person name="Hasebe M."/>
            <person name="Li S."/>
            <person name="Pierce S.K."/>
            <person name="Wang J."/>
        </authorList>
    </citation>
    <scope>NUCLEOTIDE SEQUENCE [LARGE SCALE GENOMIC DNA]</scope>
    <source>
        <strain evidence="3">EC2010</strain>
        <tissue evidence="3">Whole organism of an adult</tissue>
    </source>
</reference>
<dbReference type="OrthoDB" id="10037961at2759"/>
<dbReference type="AlphaFoldDB" id="A0A433T8H9"/>
<evidence type="ECO:0000256" key="2">
    <source>
        <dbReference type="SAM" id="SignalP"/>
    </source>
</evidence>
<evidence type="ECO:0000313" key="3">
    <source>
        <dbReference type="EMBL" id="RUS77907.1"/>
    </source>
</evidence>
<keyword evidence="4" id="KW-1185">Reference proteome</keyword>
<comment type="caution">
    <text evidence="3">The sequence shown here is derived from an EMBL/GenBank/DDBJ whole genome shotgun (WGS) entry which is preliminary data.</text>
</comment>
<feature type="signal peptide" evidence="2">
    <location>
        <begin position="1"/>
        <end position="18"/>
    </location>
</feature>